<evidence type="ECO:0000256" key="1">
    <source>
        <dbReference type="SAM" id="Phobius"/>
    </source>
</evidence>
<feature type="transmembrane region" description="Helical" evidence="1">
    <location>
        <begin position="20"/>
        <end position="36"/>
    </location>
</feature>
<dbReference type="SUPFAM" id="SSF103473">
    <property type="entry name" value="MFS general substrate transporter"/>
    <property type="match status" value="1"/>
</dbReference>
<dbReference type="PANTHER" id="PTHR23534:SF1">
    <property type="entry name" value="MAJOR FACILITATOR SUPERFAMILY PROTEIN"/>
    <property type="match status" value="1"/>
</dbReference>
<dbReference type="Gene3D" id="1.20.1250.20">
    <property type="entry name" value="MFS general substrate transporter like domains"/>
    <property type="match status" value="1"/>
</dbReference>
<dbReference type="EMBL" id="PRLG01000039">
    <property type="protein sequence ID" value="PYY25291.1"/>
    <property type="molecule type" value="Genomic_DNA"/>
</dbReference>
<evidence type="ECO:0000313" key="3">
    <source>
        <dbReference type="Proteomes" id="UP000247459"/>
    </source>
</evidence>
<dbReference type="AlphaFoldDB" id="A0A2W0CNR3"/>
<comment type="caution">
    <text evidence="2">The sequence shown here is derived from an EMBL/GenBank/DDBJ whole genome shotgun (WGS) entry which is preliminary data.</text>
</comment>
<keyword evidence="1" id="KW-0812">Transmembrane</keyword>
<reference evidence="2 3" key="1">
    <citation type="submission" date="2018-01" db="EMBL/GenBank/DDBJ databases">
        <title>Genome sequence of the PGP bacterium Paenibacillus illinoisensis E3.</title>
        <authorList>
            <person name="Rolli E."/>
            <person name="Marasco R."/>
            <person name="Bessem C."/>
            <person name="Michoud G."/>
            <person name="Gaiarsa S."/>
            <person name="Borin S."/>
            <person name="Daffonchio D."/>
        </authorList>
    </citation>
    <scope>NUCLEOTIDE SEQUENCE [LARGE SCALE GENOMIC DNA]</scope>
    <source>
        <strain evidence="2 3">E3</strain>
    </source>
</reference>
<feature type="transmembrane region" description="Helical" evidence="1">
    <location>
        <begin position="85"/>
        <end position="103"/>
    </location>
</feature>
<dbReference type="Proteomes" id="UP000247459">
    <property type="component" value="Unassembled WGS sequence"/>
</dbReference>
<dbReference type="PANTHER" id="PTHR23534">
    <property type="entry name" value="MFS PERMEASE"/>
    <property type="match status" value="1"/>
</dbReference>
<accession>A0A2W0CNR3</accession>
<keyword evidence="1" id="KW-1133">Transmembrane helix</keyword>
<name>A0A2W0CNR3_9BACL</name>
<sequence>MRCPALWWSTACSGNAGDGSTASGVTLLFAGLLAAYSSADSRILLVLALALLGLGWNFGLISGTAVIVDATPPYCRAKTQGKVDVLIALAGATGGVMSGMVMAQTSYATLSLLGGGDLYSLFL</sequence>
<dbReference type="InterPro" id="IPR036259">
    <property type="entry name" value="MFS_trans_sf"/>
</dbReference>
<organism evidence="2 3">
    <name type="scientific">Paenibacillus illinoisensis</name>
    <dbReference type="NCBI Taxonomy" id="59845"/>
    <lineage>
        <taxon>Bacteria</taxon>
        <taxon>Bacillati</taxon>
        <taxon>Bacillota</taxon>
        <taxon>Bacilli</taxon>
        <taxon>Bacillales</taxon>
        <taxon>Paenibacillaceae</taxon>
        <taxon>Paenibacillus</taxon>
    </lineage>
</organism>
<proteinExistence type="predicted"/>
<evidence type="ECO:0000313" key="2">
    <source>
        <dbReference type="EMBL" id="PYY25291.1"/>
    </source>
</evidence>
<feature type="transmembrane region" description="Helical" evidence="1">
    <location>
        <begin position="43"/>
        <end position="65"/>
    </location>
</feature>
<keyword evidence="1" id="KW-0472">Membrane</keyword>
<protein>
    <submittedName>
        <fullName evidence="2">YdeG protein</fullName>
    </submittedName>
</protein>
<gene>
    <name evidence="2" type="primary">ydeG</name>
    <name evidence="2" type="ORF">PIL02S_06885</name>
</gene>